<evidence type="ECO:0000313" key="5">
    <source>
        <dbReference type="EMBL" id="MBA2946747.1"/>
    </source>
</evidence>
<keyword evidence="5" id="KW-0808">Transferase</keyword>
<dbReference type="GO" id="GO:0030170">
    <property type="term" value="F:pyridoxal phosphate binding"/>
    <property type="evidence" value="ECO:0007669"/>
    <property type="project" value="InterPro"/>
</dbReference>
<proteinExistence type="inferred from homology"/>
<keyword evidence="5" id="KW-0032">Aminotransferase</keyword>
<evidence type="ECO:0000256" key="3">
    <source>
        <dbReference type="ARBA" id="ARBA00022898"/>
    </source>
</evidence>
<dbReference type="InterPro" id="IPR015422">
    <property type="entry name" value="PyrdxlP-dep_Trfase_small"/>
</dbReference>
<dbReference type="Gene3D" id="3.90.1150.10">
    <property type="entry name" value="Aspartate Aminotransferase, domain 1"/>
    <property type="match status" value="1"/>
</dbReference>
<dbReference type="EMBL" id="JACEHE010000006">
    <property type="protein sequence ID" value="MBA2946747.1"/>
    <property type="molecule type" value="Genomic_DNA"/>
</dbReference>
<dbReference type="Proteomes" id="UP000545761">
    <property type="component" value="Unassembled WGS sequence"/>
</dbReference>
<dbReference type="InterPro" id="IPR005814">
    <property type="entry name" value="Aminotrans_3"/>
</dbReference>
<dbReference type="AlphaFoldDB" id="A0A7W0DKG9"/>
<dbReference type="PANTHER" id="PTHR43094:SF1">
    <property type="entry name" value="AMINOTRANSFERASE CLASS-III"/>
    <property type="match status" value="1"/>
</dbReference>
<reference evidence="5 6" key="1">
    <citation type="submission" date="2020-07" db="EMBL/GenBank/DDBJ databases">
        <title>Streptomyces isolated from Indian soil.</title>
        <authorList>
            <person name="Mandal S."/>
            <person name="Maiti P.K."/>
        </authorList>
    </citation>
    <scope>NUCLEOTIDE SEQUENCE [LARGE SCALE GENOMIC DNA]</scope>
    <source>
        <strain evidence="5 6">PSKA28</strain>
    </source>
</reference>
<evidence type="ECO:0000313" key="6">
    <source>
        <dbReference type="Proteomes" id="UP000545761"/>
    </source>
</evidence>
<organism evidence="5 6">
    <name type="scientific">Streptomyces himalayensis subsp. himalayensis</name>
    <dbReference type="NCBI Taxonomy" id="2756131"/>
    <lineage>
        <taxon>Bacteria</taxon>
        <taxon>Bacillati</taxon>
        <taxon>Actinomycetota</taxon>
        <taxon>Actinomycetes</taxon>
        <taxon>Kitasatosporales</taxon>
        <taxon>Streptomycetaceae</taxon>
        <taxon>Streptomyces</taxon>
        <taxon>Streptomyces himalayensis</taxon>
    </lineage>
</organism>
<dbReference type="InterPro" id="IPR049704">
    <property type="entry name" value="Aminotrans_3_PPA_site"/>
</dbReference>
<dbReference type="SUPFAM" id="SSF53383">
    <property type="entry name" value="PLP-dependent transferases"/>
    <property type="match status" value="1"/>
</dbReference>
<dbReference type="InterPro" id="IPR015424">
    <property type="entry name" value="PyrdxlP-dep_Trfase"/>
</dbReference>
<dbReference type="InterPro" id="IPR015421">
    <property type="entry name" value="PyrdxlP-dep_Trfase_major"/>
</dbReference>
<accession>A0A7W0DKG9</accession>
<keyword evidence="3 4" id="KW-0663">Pyridoxal phosphate</keyword>
<dbReference type="PANTHER" id="PTHR43094">
    <property type="entry name" value="AMINOTRANSFERASE"/>
    <property type="match status" value="1"/>
</dbReference>
<comment type="cofactor">
    <cofactor evidence="1">
        <name>pyridoxal 5'-phosphate</name>
        <dbReference type="ChEBI" id="CHEBI:597326"/>
    </cofactor>
</comment>
<dbReference type="CDD" id="cd00610">
    <property type="entry name" value="OAT_like"/>
    <property type="match status" value="1"/>
</dbReference>
<evidence type="ECO:0000256" key="1">
    <source>
        <dbReference type="ARBA" id="ARBA00001933"/>
    </source>
</evidence>
<dbReference type="PROSITE" id="PS00600">
    <property type="entry name" value="AA_TRANSFER_CLASS_3"/>
    <property type="match status" value="1"/>
</dbReference>
<name>A0A7W0DKG9_9ACTN</name>
<evidence type="ECO:0000256" key="2">
    <source>
        <dbReference type="ARBA" id="ARBA00008954"/>
    </source>
</evidence>
<dbReference type="GO" id="GO:0008483">
    <property type="term" value="F:transaminase activity"/>
    <property type="evidence" value="ECO:0007669"/>
    <property type="project" value="UniProtKB-KW"/>
</dbReference>
<sequence length="403" mass="43018">MSDAVDPLVLTDADGLWMTSSDGRRLLDATAGLWFCHAGYGRREIADAAHTQLLRMHAYSTFGDYSNEPADQLAERLSDLAPGGPWKVLFTSGGSDSVETAVKYARRYWQALGRPERTVVLSRRDSYHGMHTAATAISGIPANRTGYGTLLPDTRLVARDDPQALEAAIGELGAEHVAAFVCEPIVGAGGVHFPTVGYLQTVAETCRRHGVLFIVDEVTTGLGRTGAWFASQKYGLEPDLLLCAKGLTSGYLPLGAVLVNQRVATPFWEGGEVFRHGYTYSGHAAAAAAALANLDYLHDHDLLAAADRIAGYLPTLLDDLDATGVIQSVRTGPAAMACVQLNAWLVKKDPGLVQRAVRAVRDAGILTRPFACGGLQISPALCASDAELEQLTEGFRKALATLL</sequence>
<dbReference type="PIRSF" id="PIRSF000521">
    <property type="entry name" value="Transaminase_4ab_Lys_Orn"/>
    <property type="match status" value="1"/>
</dbReference>
<dbReference type="FunFam" id="3.40.640.10:FF:000004">
    <property type="entry name" value="Acetylornithine aminotransferase"/>
    <property type="match status" value="1"/>
</dbReference>
<evidence type="ECO:0000256" key="4">
    <source>
        <dbReference type="RuleBase" id="RU003560"/>
    </source>
</evidence>
<dbReference type="Gene3D" id="3.40.640.10">
    <property type="entry name" value="Type I PLP-dependent aspartate aminotransferase-like (Major domain)"/>
    <property type="match status" value="1"/>
</dbReference>
<dbReference type="Pfam" id="PF00202">
    <property type="entry name" value="Aminotran_3"/>
    <property type="match status" value="1"/>
</dbReference>
<comment type="caution">
    <text evidence="5">The sequence shown here is derived from an EMBL/GenBank/DDBJ whole genome shotgun (WGS) entry which is preliminary data.</text>
</comment>
<dbReference type="GO" id="GO:0005829">
    <property type="term" value="C:cytosol"/>
    <property type="evidence" value="ECO:0007669"/>
    <property type="project" value="TreeGrafter"/>
</dbReference>
<gene>
    <name evidence="5" type="ORF">H1D24_13230</name>
</gene>
<protein>
    <submittedName>
        <fullName evidence="5">Aspartate aminotransferase family protein</fullName>
    </submittedName>
</protein>
<comment type="similarity">
    <text evidence="2 4">Belongs to the class-III pyridoxal-phosphate-dependent aminotransferase family.</text>
</comment>